<keyword evidence="5 8" id="KW-0472">Membrane</keyword>
<evidence type="ECO:0000256" key="1">
    <source>
        <dbReference type="ARBA" id="ARBA00004141"/>
    </source>
</evidence>
<feature type="transmembrane region" description="Helical" evidence="8">
    <location>
        <begin position="361"/>
        <end position="388"/>
    </location>
</feature>
<dbReference type="GO" id="GO:0022857">
    <property type="term" value="F:transmembrane transporter activity"/>
    <property type="evidence" value="ECO:0007669"/>
    <property type="project" value="InterPro"/>
</dbReference>
<feature type="transmembrane region" description="Helical" evidence="8">
    <location>
        <begin position="518"/>
        <end position="534"/>
    </location>
</feature>
<name>A0AA36IQ84_9DINO</name>
<evidence type="ECO:0000256" key="8">
    <source>
        <dbReference type="SAM" id="Phobius"/>
    </source>
</evidence>
<feature type="transmembrane region" description="Helical" evidence="8">
    <location>
        <begin position="138"/>
        <end position="158"/>
    </location>
</feature>
<evidence type="ECO:0000313" key="9">
    <source>
        <dbReference type="EMBL" id="CAJ1390668.1"/>
    </source>
</evidence>
<evidence type="ECO:0000256" key="6">
    <source>
        <dbReference type="ARBA" id="ARBA00023180"/>
    </source>
</evidence>
<dbReference type="AlphaFoldDB" id="A0AA36IQ84"/>
<reference evidence="9" key="1">
    <citation type="submission" date="2023-08" db="EMBL/GenBank/DDBJ databases">
        <authorList>
            <person name="Chen Y."/>
            <person name="Shah S."/>
            <person name="Dougan E. K."/>
            <person name="Thang M."/>
            <person name="Chan C."/>
        </authorList>
    </citation>
    <scope>NUCLEOTIDE SEQUENCE</scope>
</reference>
<keyword evidence="3 8" id="KW-0812">Transmembrane</keyword>
<evidence type="ECO:0000256" key="3">
    <source>
        <dbReference type="ARBA" id="ARBA00022692"/>
    </source>
</evidence>
<evidence type="ECO:0000256" key="7">
    <source>
        <dbReference type="SAM" id="MobiDB-lite"/>
    </source>
</evidence>
<dbReference type="EMBL" id="CAUJNA010002113">
    <property type="protein sequence ID" value="CAJ1390668.1"/>
    <property type="molecule type" value="Genomic_DNA"/>
</dbReference>
<feature type="transmembrane region" description="Helical" evidence="8">
    <location>
        <begin position="702"/>
        <end position="727"/>
    </location>
</feature>
<dbReference type="GO" id="GO:0016020">
    <property type="term" value="C:membrane"/>
    <property type="evidence" value="ECO:0007669"/>
    <property type="project" value="UniProtKB-SubCell"/>
</dbReference>
<comment type="caution">
    <text evidence="9">The sequence shown here is derived from an EMBL/GenBank/DDBJ whole genome shotgun (WGS) entry which is preliminary data.</text>
</comment>
<dbReference type="PANTHER" id="PTHR12385">
    <property type="entry name" value="CHOLINE TRANSPORTER-LIKE (SLC FAMILY 44)"/>
    <property type="match status" value="1"/>
</dbReference>
<dbReference type="PANTHER" id="PTHR12385:SF14">
    <property type="entry name" value="CHOLINE TRANSPORTER-LIKE 2"/>
    <property type="match status" value="1"/>
</dbReference>
<dbReference type="Proteomes" id="UP001178507">
    <property type="component" value="Unassembled WGS sequence"/>
</dbReference>
<organism evidence="9 10">
    <name type="scientific">Effrenium voratum</name>
    <dbReference type="NCBI Taxonomy" id="2562239"/>
    <lineage>
        <taxon>Eukaryota</taxon>
        <taxon>Sar</taxon>
        <taxon>Alveolata</taxon>
        <taxon>Dinophyceae</taxon>
        <taxon>Suessiales</taxon>
        <taxon>Symbiodiniaceae</taxon>
        <taxon>Effrenium</taxon>
    </lineage>
</organism>
<feature type="transmembrane region" description="Helical" evidence="8">
    <location>
        <begin position="575"/>
        <end position="595"/>
    </location>
</feature>
<comment type="subcellular location">
    <subcellularLocation>
        <location evidence="1">Membrane</location>
        <topology evidence="1">Multi-pass membrane protein</topology>
    </subcellularLocation>
</comment>
<feature type="compositionally biased region" description="Basic and acidic residues" evidence="7">
    <location>
        <begin position="99"/>
        <end position="108"/>
    </location>
</feature>
<dbReference type="InterPro" id="IPR007603">
    <property type="entry name" value="Choline_transptr-like"/>
</dbReference>
<keyword evidence="4 8" id="KW-1133">Transmembrane helix</keyword>
<protein>
    <recommendedName>
        <fullName evidence="11">Choline transporter-like protein</fullName>
    </recommendedName>
</protein>
<feature type="region of interest" description="Disordered" evidence="7">
    <location>
        <begin position="1"/>
        <end position="132"/>
    </location>
</feature>
<sequence>MNGQPGPYGQPYGQAPYGQSPYGQSPYVQVPPQMPQQHQPQQYQGYRPVADDTYGPPPFQDASSPGTGGSPVSPDSGGYSPDSPGGSPYGDGSGPEDQFMGKDYRDFTEGAGRTGGSASPTQKNDPHSGVSPRRCTDLVCVFAFLVYILGMLIFLAVVKNTSIDGRSYSDTRRLTHGMDYEARLCGVDPGVEEKKYVFWCRDDPSQNNFEVGSPLNLKHPVCVEECPRLFNGSRLGPEQVECLMRAQGNGPPPNYLIEPVPNIPGGQFGTIDNFFMMFREETAYATTYDSMPLAGRYCVPTNETNKASLVAPLSGPLGLAERVHKGVGSFEDCWLVVFLAVLATILLSVGYVFLLGSLKDAGMVIVSSCLIVLSVFLLLISIFCFLSASHGSPIFSQQRYDTWNVFYKRASEAEALTASMVCGGIFLILSFGALSFFTNVHSETKMEILLEASWSALMHMKSLFFLPPILAVCKFFVMWLVCYNFQNLCAVGMYDDYRIIVEGMPYAGMSKRFFFDPWMWWGIAVYVIGGLWLLEIFTSLGQFVISWCAVIYYFTSKDEDGDKVDIPVAAWKGCWIALRYHAGSILLGAFGIWFFRIFRMGAWIWSESLPHEGSTCCFKPLTACWRVIGKCFDACAGKKADRQKKKDAWSAGDSIFQQYSKDAYQDVTIRTTHFWQAKEKAQKYIASQGQVKRYTGDCRPCTFIGVLGGGITGFIVCYCTISFASSFNDPNKSSFIEDPFMVSSVAFVLCGMIAYDFCALLDHMADSLLYCFAYNKKFNKKTIDRFVPEEIQDIIGQEEIEHVKHPTLAYTGKAQPDMFVSTWTKRMQHTFQGWGVEGGHGHEGH</sequence>
<keyword evidence="6" id="KW-0325">Glycoprotein</keyword>
<feature type="transmembrane region" description="Helical" evidence="8">
    <location>
        <begin position="334"/>
        <end position="354"/>
    </location>
</feature>
<evidence type="ECO:0000256" key="2">
    <source>
        <dbReference type="ARBA" id="ARBA00007168"/>
    </source>
</evidence>
<accession>A0AA36IQ84</accession>
<evidence type="ECO:0000256" key="4">
    <source>
        <dbReference type="ARBA" id="ARBA00022989"/>
    </source>
</evidence>
<dbReference type="Pfam" id="PF04515">
    <property type="entry name" value="Choline_transpo"/>
    <property type="match status" value="1"/>
</dbReference>
<comment type="similarity">
    <text evidence="2">Belongs to the CTL (choline transporter-like) family.</text>
</comment>
<feature type="transmembrane region" description="Helical" evidence="8">
    <location>
        <begin position="539"/>
        <end position="555"/>
    </location>
</feature>
<feature type="compositionally biased region" description="Low complexity" evidence="7">
    <location>
        <begin position="1"/>
        <end position="44"/>
    </location>
</feature>
<evidence type="ECO:0000313" key="10">
    <source>
        <dbReference type="Proteomes" id="UP001178507"/>
    </source>
</evidence>
<feature type="transmembrane region" description="Helical" evidence="8">
    <location>
        <begin position="463"/>
        <end position="486"/>
    </location>
</feature>
<gene>
    <name evidence="9" type="ORF">EVOR1521_LOCUS16025</name>
</gene>
<feature type="compositionally biased region" description="Low complexity" evidence="7">
    <location>
        <begin position="70"/>
        <end position="86"/>
    </location>
</feature>
<evidence type="ECO:0000256" key="5">
    <source>
        <dbReference type="ARBA" id="ARBA00023136"/>
    </source>
</evidence>
<keyword evidence="10" id="KW-1185">Reference proteome</keyword>
<evidence type="ECO:0008006" key="11">
    <source>
        <dbReference type="Google" id="ProtNLM"/>
    </source>
</evidence>
<feature type="transmembrane region" description="Helical" evidence="8">
    <location>
        <begin position="739"/>
        <end position="761"/>
    </location>
</feature>
<feature type="transmembrane region" description="Helical" evidence="8">
    <location>
        <begin position="415"/>
        <end position="437"/>
    </location>
</feature>
<proteinExistence type="inferred from homology"/>